<dbReference type="InterPro" id="IPR043773">
    <property type="entry name" value="JetA"/>
</dbReference>
<dbReference type="STRING" id="1121335.Cst_c19010"/>
<dbReference type="RefSeq" id="WP_015359558.1">
    <property type="nucleotide sequence ID" value="NC_020134.1"/>
</dbReference>
<evidence type="ECO:0000313" key="1">
    <source>
        <dbReference type="EMBL" id="AGC68878.1"/>
    </source>
</evidence>
<dbReference type="AlphaFoldDB" id="L7VTH3"/>
<name>L7VTH3_THES1</name>
<dbReference type="Proteomes" id="UP000011220">
    <property type="component" value="Chromosome"/>
</dbReference>
<keyword evidence="2" id="KW-1185">Reference proteome</keyword>
<dbReference type="KEGG" id="csd:Clst_1828"/>
<sequence length="478" mass="55868">MILFEKDEFDKFFNPLCCKNKKVYYECILQLIEKSKTVPLLYETEARDTLVLYLRNCTYAIEDEEGLSVDYAEISNKKSEFENASEILRYFRQCGWISERELGRSGDNIATVTPQCRKMIEAIERIFNRDNRAALTNHIFAIYDILHSAFVTDHGRTHRPYVNILVPVCDSVEDLKNELLILRDSIESIMRMVIKMTEANQLGQFLIRDEMMESFFNDYFFIKKDGLIPGYIEEIEKMLRIIPETDVYKNMIKEYQEFYKVDESTAKSVIDNQLNGIMSFISYDYVKEMDYIDKKINKYYSLYATRILMVLSNNVNLQTYLNKILMTIKDFDMDVKKEFLERLSVSFNLTEHKYVGKKSIERRKKRKPNTKSGAIITSGLSDDEKLKLTEEILYAYPDKYGVKQAKNYFDRLLKNRDELIPDESVVKSRDDAMMVAASIIYSGSMEFPYEVEFLGGTVETGVATISKVKIKRKVSENG</sequence>
<evidence type="ECO:0000313" key="2">
    <source>
        <dbReference type="Proteomes" id="UP000011220"/>
    </source>
</evidence>
<dbReference type="eggNOG" id="ENOG502Z8PH">
    <property type="taxonomic scope" value="Bacteria"/>
</dbReference>
<organism evidence="1 2">
    <name type="scientific">Thermoclostridium stercorarium (strain ATCC 35414 / DSM 8532 / NCIMB 11754)</name>
    <name type="common">Clostridium stercorarium</name>
    <dbReference type="NCBI Taxonomy" id="1121335"/>
    <lineage>
        <taxon>Bacteria</taxon>
        <taxon>Bacillati</taxon>
        <taxon>Bacillota</taxon>
        <taxon>Clostridia</taxon>
        <taxon>Eubacteriales</taxon>
        <taxon>Oscillospiraceae</taxon>
        <taxon>Thermoclostridium</taxon>
    </lineage>
</organism>
<dbReference type="PATRIC" id="fig|1121335.3.peg.1900"/>
<dbReference type="Pfam" id="PF18982">
    <property type="entry name" value="JetA"/>
    <property type="match status" value="1"/>
</dbReference>
<dbReference type="EMBL" id="CP004044">
    <property type="protein sequence ID" value="AGC68878.1"/>
    <property type="molecule type" value="Genomic_DNA"/>
</dbReference>
<dbReference type="KEGG" id="css:Cst_c19010"/>
<proteinExistence type="predicted"/>
<protein>
    <submittedName>
        <fullName evidence="1">Uncharacterized protein</fullName>
    </submittedName>
</protein>
<gene>
    <name evidence="1" type="ordered locus">Cst_c19010</name>
</gene>
<reference evidence="1 2" key="1">
    <citation type="journal article" date="2013" name="Genome Announc.">
        <title>Complete genome sequence of Clostridium stercorarium subsp. stercorarium strain DSM 8532, a thermophilic degrader of plant cell wall fibers.</title>
        <authorList>
            <person name="Poehlein A."/>
            <person name="Zverlov V.V."/>
            <person name="Daniel R."/>
            <person name="Schwarz W.H."/>
            <person name="Liebl W."/>
        </authorList>
    </citation>
    <scope>NUCLEOTIDE SEQUENCE [LARGE SCALE GENOMIC DNA]</scope>
    <source>
        <strain evidence="2">ATCC 35414 / DSM 8532 / NCIMB 11754</strain>
    </source>
</reference>
<accession>L7VTH3</accession>